<dbReference type="InterPro" id="IPR024688">
    <property type="entry name" value="Mac_dom"/>
</dbReference>
<dbReference type="STRING" id="331657.A0A4U0XLW1"/>
<protein>
    <recommendedName>
        <fullName evidence="4">Maltose/galactoside acetyltransferase domain-containing protein</fullName>
    </recommendedName>
</protein>
<proteinExistence type="inferred from homology"/>
<comment type="similarity">
    <text evidence="1">Belongs to the transferase hexapeptide repeat family.</text>
</comment>
<evidence type="ECO:0000313" key="6">
    <source>
        <dbReference type="Proteomes" id="UP000308768"/>
    </source>
</evidence>
<feature type="compositionally biased region" description="Polar residues" evidence="3">
    <location>
        <begin position="29"/>
        <end position="45"/>
    </location>
</feature>
<accession>A0A4U0XLW1</accession>
<dbReference type="GO" id="GO:0016407">
    <property type="term" value="F:acetyltransferase activity"/>
    <property type="evidence" value="ECO:0007669"/>
    <property type="project" value="InterPro"/>
</dbReference>
<feature type="domain" description="Maltose/galactoside acetyltransferase" evidence="4">
    <location>
        <begin position="82"/>
        <end position="136"/>
    </location>
</feature>
<dbReference type="OrthoDB" id="25818at2759"/>
<evidence type="ECO:0000313" key="5">
    <source>
        <dbReference type="EMBL" id="TKA78294.1"/>
    </source>
</evidence>
<dbReference type="SUPFAM" id="SSF51161">
    <property type="entry name" value="Trimeric LpxA-like enzymes"/>
    <property type="match status" value="1"/>
</dbReference>
<dbReference type="Proteomes" id="UP000308768">
    <property type="component" value="Unassembled WGS sequence"/>
</dbReference>
<evidence type="ECO:0000256" key="2">
    <source>
        <dbReference type="ARBA" id="ARBA00022679"/>
    </source>
</evidence>
<dbReference type="GO" id="GO:0008374">
    <property type="term" value="F:O-acyltransferase activity"/>
    <property type="evidence" value="ECO:0007669"/>
    <property type="project" value="TreeGrafter"/>
</dbReference>
<dbReference type="AlphaFoldDB" id="A0A4U0XLW1"/>
<feature type="compositionally biased region" description="Basic and acidic residues" evidence="3">
    <location>
        <begin position="1"/>
        <end position="10"/>
    </location>
</feature>
<feature type="region of interest" description="Disordered" evidence="3">
    <location>
        <begin position="290"/>
        <end position="326"/>
    </location>
</feature>
<sequence length="326" mass="36285">MTENEQRQTDLRAAWSLSKEHPDVPYGTPSHTAFTRSSHPGQSSVEDSRAAVAAAATAQLALQHSSEYPRPSTSQLDSERRRMLAGQEFLRFCTQLMDDRDKCTTALWRFNNARSPNQGVMGVLTRDDRARLFRAIMEPEHLRNPDSSDCPFGRVGESVYVQAPFHCDYGYNIHIGNEVDIGPNCTINDPCTVTIGDRSVLSQNVRICGIKMNEDYRRRNGSQGRVAVGMPVTIRNDVFIGCNVTIMPGVVVGEESYVTEDSLVVTNVPPRTLVSGRPAQIVHGIDLRSSREVYPPTGPPKDLARWTPRPPEPGRQRDYSGQMDVD</sequence>
<evidence type="ECO:0000256" key="3">
    <source>
        <dbReference type="SAM" id="MobiDB-lite"/>
    </source>
</evidence>
<dbReference type="EMBL" id="NAJN01000148">
    <property type="protein sequence ID" value="TKA78294.1"/>
    <property type="molecule type" value="Genomic_DNA"/>
</dbReference>
<evidence type="ECO:0000259" key="4">
    <source>
        <dbReference type="Pfam" id="PF12464"/>
    </source>
</evidence>
<comment type="caution">
    <text evidence="5">The sequence shown here is derived from an EMBL/GenBank/DDBJ whole genome shotgun (WGS) entry which is preliminary data.</text>
</comment>
<dbReference type="InterPro" id="IPR011004">
    <property type="entry name" value="Trimer_LpxA-like_sf"/>
</dbReference>
<dbReference type="PANTHER" id="PTHR23416:SF76">
    <property type="entry name" value="ZN(II)2CYS6 TRANSCRIPTION FACTOR (EUROFUNG)"/>
    <property type="match status" value="1"/>
</dbReference>
<dbReference type="Pfam" id="PF12464">
    <property type="entry name" value="Mac"/>
    <property type="match status" value="1"/>
</dbReference>
<name>A0A4U0XLW1_9PEZI</name>
<keyword evidence="6" id="KW-1185">Reference proteome</keyword>
<dbReference type="PANTHER" id="PTHR23416">
    <property type="entry name" value="SIALIC ACID SYNTHASE-RELATED"/>
    <property type="match status" value="1"/>
</dbReference>
<keyword evidence="2" id="KW-0808">Transferase</keyword>
<dbReference type="InterPro" id="IPR051159">
    <property type="entry name" value="Hexapeptide_acetyltransf"/>
</dbReference>
<reference evidence="5 6" key="1">
    <citation type="submission" date="2017-03" db="EMBL/GenBank/DDBJ databases">
        <title>Genomes of endolithic fungi from Antarctica.</title>
        <authorList>
            <person name="Coleine C."/>
            <person name="Masonjones S."/>
            <person name="Stajich J.E."/>
        </authorList>
    </citation>
    <scope>NUCLEOTIDE SEQUENCE [LARGE SCALE GENOMIC DNA]</scope>
    <source>
        <strain evidence="5 6">CCFEE 5187</strain>
    </source>
</reference>
<organism evidence="5 6">
    <name type="scientific">Cryomyces minteri</name>
    <dbReference type="NCBI Taxonomy" id="331657"/>
    <lineage>
        <taxon>Eukaryota</taxon>
        <taxon>Fungi</taxon>
        <taxon>Dikarya</taxon>
        <taxon>Ascomycota</taxon>
        <taxon>Pezizomycotina</taxon>
        <taxon>Dothideomycetes</taxon>
        <taxon>Dothideomycetes incertae sedis</taxon>
        <taxon>Cryomyces</taxon>
    </lineage>
</organism>
<evidence type="ECO:0000256" key="1">
    <source>
        <dbReference type="ARBA" id="ARBA00007274"/>
    </source>
</evidence>
<feature type="region of interest" description="Disordered" evidence="3">
    <location>
        <begin position="1"/>
        <end position="48"/>
    </location>
</feature>
<dbReference type="Gene3D" id="2.160.10.10">
    <property type="entry name" value="Hexapeptide repeat proteins"/>
    <property type="match status" value="1"/>
</dbReference>
<gene>
    <name evidence="5" type="ORF">B0A49_02050</name>
</gene>